<dbReference type="Pfam" id="PF00999">
    <property type="entry name" value="Na_H_Exchanger"/>
    <property type="match status" value="1"/>
</dbReference>
<reference evidence="12 13" key="1">
    <citation type="submission" date="2024-02" db="EMBL/GenBank/DDBJ databases">
        <title>A novel Wenzhouxiangellaceae bacterium, isolated from coastal sediments.</title>
        <authorList>
            <person name="Du Z.-J."/>
            <person name="Ye Y.-Q."/>
            <person name="Zhang X.-Y."/>
        </authorList>
    </citation>
    <scope>NUCLEOTIDE SEQUENCE [LARGE SCALE GENOMIC DNA]</scope>
    <source>
        <strain evidence="12 13">CH-27</strain>
    </source>
</reference>
<evidence type="ECO:0000256" key="9">
    <source>
        <dbReference type="SAM" id="Phobius"/>
    </source>
</evidence>
<dbReference type="InterPro" id="IPR003148">
    <property type="entry name" value="RCK_N"/>
</dbReference>
<sequence>MWRLGLIPLLGLVPNLVFAAGGDMPSLVHDIGISLMVAGALAVIFNRAHIPSIAAFLLAGVIIGPIGLGLVTDAENIDTIAQLGFILLLFLIGLEIDFKRILSSGRAIIVSGLLQYPLTILFGMLAVKLMLMAGIGGALLQESPHAAIYIGVIIAGSSTLLVVKLFQEHFELDTEPGRLSLGMLIFQDIWVIVAIIIQPSLESPDFGLIAMSFLGIVLLALFTVVVALSFVGRAFTWIAKTPELTLTGALAWCFIVVFLGVNLDAILENLYGRNFHMSVGSGMAALIAGASIANLPSATEIITKVATVKDFFITLFFVALGISIPAPESFDVIVLAVAIAVIAILARQFIFFPLFYFCSVDQRNAQVASIRLAQISEFGLVIAFLGVKLGHLSPAFTSSVIFAFVITALATPLLYGKAYELHRVFQPVFEKLGFKAPPERELEQGAEYKLALLGFYRDASSLLYNLQQANPELVRETLVVDFNVALHERIQQTGAHVHYGDLSNTETLHHVGLDRARVIVCTIPDDLLRGITNRSLVRVVRNMCPDAIIIANAVSLDQVELIYAAGADWVYQSRLEAARALNEAIDEALAGRIDVFREKRTQINLSSEDRREVLD</sequence>
<feature type="transmembrane region" description="Helical" evidence="9">
    <location>
        <begin position="80"/>
        <end position="98"/>
    </location>
</feature>
<feature type="transmembrane region" description="Helical" evidence="9">
    <location>
        <begin position="118"/>
        <end position="140"/>
    </location>
</feature>
<feature type="transmembrane region" description="Helical" evidence="9">
    <location>
        <begin position="332"/>
        <end position="358"/>
    </location>
</feature>
<dbReference type="PANTHER" id="PTHR42751:SF3">
    <property type="entry name" value="SODIUM_GLUTAMATE SYMPORTER"/>
    <property type="match status" value="1"/>
</dbReference>
<dbReference type="InterPro" id="IPR038770">
    <property type="entry name" value="Na+/solute_symporter_sf"/>
</dbReference>
<keyword evidence="13" id="KW-1185">Reference proteome</keyword>
<proteinExistence type="inferred from homology"/>
<evidence type="ECO:0000313" key="12">
    <source>
        <dbReference type="EMBL" id="MEJ8566913.1"/>
    </source>
</evidence>
<evidence type="ECO:0000313" key="13">
    <source>
        <dbReference type="Proteomes" id="UP001359886"/>
    </source>
</evidence>
<feature type="transmembrane region" description="Helical" evidence="9">
    <location>
        <begin position="370"/>
        <end position="389"/>
    </location>
</feature>
<comment type="similarity">
    <text evidence="2">Belongs to the monovalent cation:proton antiporter 2 (CPA2) transporter (TC 2.A.37) family.</text>
</comment>
<evidence type="ECO:0000256" key="2">
    <source>
        <dbReference type="ARBA" id="ARBA00005551"/>
    </source>
</evidence>
<evidence type="ECO:0000259" key="11">
    <source>
        <dbReference type="Pfam" id="PF02254"/>
    </source>
</evidence>
<keyword evidence="4" id="KW-0050">Antiport</keyword>
<comment type="caution">
    <text evidence="12">The sequence shown here is derived from an EMBL/GenBank/DDBJ whole genome shotgun (WGS) entry which is preliminary data.</text>
</comment>
<comment type="subcellular location">
    <subcellularLocation>
        <location evidence="1">Membrane</location>
        <topology evidence="1">Multi-pass membrane protein</topology>
    </subcellularLocation>
</comment>
<dbReference type="GO" id="GO:0015297">
    <property type="term" value="F:antiporter activity"/>
    <property type="evidence" value="ECO:0007669"/>
    <property type="project" value="UniProtKB-KW"/>
</dbReference>
<feature type="transmembrane region" description="Helical" evidence="9">
    <location>
        <begin position="307"/>
        <end position="326"/>
    </location>
</feature>
<protein>
    <submittedName>
        <fullName evidence="12">Cation:proton antiporter</fullName>
    </submittedName>
</protein>
<feature type="transmembrane region" description="Helical" evidence="9">
    <location>
        <begin position="29"/>
        <end position="46"/>
    </location>
</feature>
<gene>
    <name evidence="12" type="ORF">V3330_04695</name>
</gene>
<dbReference type="PANTHER" id="PTHR42751">
    <property type="entry name" value="SODIUM/HYDROGEN EXCHANGER FAMILY/TRKA DOMAIN PROTEIN"/>
    <property type="match status" value="1"/>
</dbReference>
<evidence type="ECO:0000256" key="8">
    <source>
        <dbReference type="ARBA" id="ARBA00023136"/>
    </source>
</evidence>
<keyword evidence="7" id="KW-0406">Ion transport</keyword>
<evidence type="ECO:0000256" key="5">
    <source>
        <dbReference type="ARBA" id="ARBA00022692"/>
    </source>
</evidence>
<dbReference type="Proteomes" id="UP001359886">
    <property type="component" value="Unassembled WGS sequence"/>
</dbReference>
<organism evidence="12 13">
    <name type="scientific">Elongatibacter sediminis</name>
    <dbReference type="NCBI Taxonomy" id="3119006"/>
    <lineage>
        <taxon>Bacteria</taxon>
        <taxon>Pseudomonadati</taxon>
        <taxon>Pseudomonadota</taxon>
        <taxon>Gammaproteobacteria</taxon>
        <taxon>Chromatiales</taxon>
        <taxon>Wenzhouxiangellaceae</taxon>
        <taxon>Elongatibacter</taxon>
    </lineage>
</organism>
<evidence type="ECO:0000256" key="3">
    <source>
        <dbReference type="ARBA" id="ARBA00022448"/>
    </source>
</evidence>
<keyword evidence="3" id="KW-0813">Transport</keyword>
<feature type="transmembrane region" description="Helical" evidence="9">
    <location>
        <begin position="244"/>
        <end position="263"/>
    </location>
</feature>
<dbReference type="Gene3D" id="3.40.50.720">
    <property type="entry name" value="NAD(P)-binding Rossmann-like Domain"/>
    <property type="match status" value="1"/>
</dbReference>
<feature type="transmembrane region" description="Helical" evidence="9">
    <location>
        <begin position="275"/>
        <end position="295"/>
    </location>
</feature>
<keyword evidence="6 9" id="KW-1133">Transmembrane helix</keyword>
<evidence type="ECO:0000259" key="10">
    <source>
        <dbReference type="Pfam" id="PF00999"/>
    </source>
</evidence>
<dbReference type="SUPFAM" id="SSF51735">
    <property type="entry name" value="NAD(P)-binding Rossmann-fold domains"/>
    <property type="match status" value="1"/>
</dbReference>
<feature type="domain" description="RCK N-terminal" evidence="11">
    <location>
        <begin position="453"/>
        <end position="570"/>
    </location>
</feature>
<dbReference type="AlphaFoldDB" id="A0AAW9RFS3"/>
<feature type="transmembrane region" description="Helical" evidence="9">
    <location>
        <begin position="53"/>
        <end position="74"/>
    </location>
</feature>
<keyword evidence="8 9" id="KW-0472">Membrane</keyword>
<dbReference type="GO" id="GO:1902600">
    <property type="term" value="P:proton transmembrane transport"/>
    <property type="evidence" value="ECO:0007669"/>
    <property type="project" value="InterPro"/>
</dbReference>
<dbReference type="GO" id="GO:0006813">
    <property type="term" value="P:potassium ion transport"/>
    <property type="evidence" value="ECO:0007669"/>
    <property type="project" value="InterPro"/>
</dbReference>
<feature type="domain" description="Cation/H+ exchanger transmembrane" evidence="10">
    <location>
        <begin position="36"/>
        <end position="414"/>
    </location>
</feature>
<feature type="transmembrane region" description="Helical" evidence="9">
    <location>
        <begin position="146"/>
        <end position="166"/>
    </location>
</feature>
<name>A0AAW9RFS3_9GAMM</name>
<evidence type="ECO:0000256" key="7">
    <source>
        <dbReference type="ARBA" id="ARBA00023065"/>
    </source>
</evidence>
<accession>A0AAW9RFS3</accession>
<evidence type="ECO:0000256" key="1">
    <source>
        <dbReference type="ARBA" id="ARBA00004141"/>
    </source>
</evidence>
<feature type="transmembrane region" description="Helical" evidence="9">
    <location>
        <begin position="178"/>
        <end position="197"/>
    </location>
</feature>
<dbReference type="Gene3D" id="1.20.1530.20">
    <property type="match status" value="1"/>
</dbReference>
<dbReference type="EMBL" id="JAZHOG010000002">
    <property type="protein sequence ID" value="MEJ8566913.1"/>
    <property type="molecule type" value="Genomic_DNA"/>
</dbReference>
<evidence type="ECO:0000256" key="6">
    <source>
        <dbReference type="ARBA" id="ARBA00022989"/>
    </source>
</evidence>
<feature type="transmembrane region" description="Helical" evidence="9">
    <location>
        <begin position="395"/>
        <end position="415"/>
    </location>
</feature>
<dbReference type="GO" id="GO:0016020">
    <property type="term" value="C:membrane"/>
    <property type="evidence" value="ECO:0007669"/>
    <property type="project" value="UniProtKB-SubCell"/>
</dbReference>
<dbReference type="Pfam" id="PF02254">
    <property type="entry name" value="TrkA_N"/>
    <property type="match status" value="1"/>
</dbReference>
<dbReference type="InterPro" id="IPR036291">
    <property type="entry name" value="NAD(P)-bd_dom_sf"/>
</dbReference>
<feature type="transmembrane region" description="Helical" evidence="9">
    <location>
        <begin position="209"/>
        <end position="232"/>
    </location>
</feature>
<evidence type="ECO:0000256" key="4">
    <source>
        <dbReference type="ARBA" id="ARBA00022449"/>
    </source>
</evidence>
<dbReference type="InterPro" id="IPR006153">
    <property type="entry name" value="Cation/H_exchanger_TM"/>
</dbReference>
<keyword evidence="5 9" id="KW-0812">Transmembrane</keyword>
<dbReference type="RefSeq" id="WP_354694231.1">
    <property type="nucleotide sequence ID" value="NZ_JAZHOG010000002.1"/>
</dbReference>